<proteinExistence type="predicted"/>
<evidence type="ECO:0000256" key="1">
    <source>
        <dbReference type="SAM" id="MobiDB-lite"/>
    </source>
</evidence>
<protein>
    <recommendedName>
        <fullName evidence="4">Metal ABC transporter ATPase</fullName>
    </recommendedName>
</protein>
<dbReference type="EMBL" id="CP065600">
    <property type="protein sequence ID" value="QPQ89246.1"/>
    <property type="molecule type" value="Genomic_DNA"/>
</dbReference>
<feature type="region of interest" description="Disordered" evidence="1">
    <location>
        <begin position="95"/>
        <end position="120"/>
    </location>
</feature>
<evidence type="ECO:0000313" key="3">
    <source>
        <dbReference type="Proteomes" id="UP000594892"/>
    </source>
</evidence>
<gene>
    <name evidence="2" type="ORF">I6H06_06160</name>
</gene>
<dbReference type="AlphaFoldDB" id="A0AAQ0BR88"/>
<name>A0AAQ0BR88_BURGL</name>
<evidence type="ECO:0000313" key="2">
    <source>
        <dbReference type="EMBL" id="QPQ89246.1"/>
    </source>
</evidence>
<reference evidence="2 3" key="1">
    <citation type="submission" date="2020-12" db="EMBL/GenBank/DDBJ databases">
        <title>FDA dAtabase for Regulatory Grade micrObial Sequences (FDA-ARGOS): Supporting development and validation of Infectious Disease Dx tests.</title>
        <authorList>
            <person name="Minogue T."/>
            <person name="Wolcott M."/>
            <person name="Wasieloski L."/>
            <person name="Aguilar W."/>
            <person name="Moore D."/>
            <person name="Jaissle J."/>
            <person name="Tallon L."/>
            <person name="Sadzewicz L."/>
            <person name="Zhao X."/>
            <person name="Boylan J."/>
            <person name="Ott S."/>
            <person name="Bowen H."/>
            <person name="Vavikolanu K."/>
            <person name="Mehta A."/>
            <person name="Aluvathingal J."/>
            <person name="Nadendla S."/>
            <person name="Yan Y."/>
            <person name="Sichtig H."/>
        </authorList>
    </citation>
    <scope>NUCLEOTIDE SEQUENCE [LARGE SCALE GENOMIC DNA]</scope>
    <source>
        <strain evidence="2 3">FDAARGOS_949</strain>
    </source>
</reference>
<sequence length="120" mass="12983">MGMRMQIAYFGFAGSARLEAEAAIQSRRLERFGARWSGCYLAIESCSRHAVHTGFDVRLDLIGRDGRLLPLPHVAGPDPVAALRCAFDGAVQRLRETEAGRPDGPPPPDGGDKPVSVPDR</sequence>
<dbReference type="Proteomes" id="UP000594892">
    <property type="component" value="Chromosome 1"/>
</dbReference>
<evidence type="ECO:0008006" key="4">
    <source>
        <dbReference type="Google" id="ProtNLM"/>
    </source>
</evidence>
<dbReference type="RefSeq" id="WP_015878029.1">
    <property type="nucleotide sequence ID" value="NZ_CP021075.1"/>
</dbReference>
<organism evidence="2 3">
    <name type="scientific">Burkholderia glumae</name>
    <name type="common">Pseudomonas glumae</name>
    <dbReference type="NCBI Taxonomy" id="337"/>
    <lineage>
        <taxon>Bacteria</taxon>
        <taxon>Pseudomonadati</taxon>
        <taxon>Pseudomonadota</taxon>
        <taxon>Betaproteobacteria</taxon>
        <taxon>Burkholderiales</taxon>
        <taxon>Burkholderiaceae</taxon>
        <taxon>Burkholderia</taxon>
    </lineage>
</organism>
<accession>A0AAQ0BR88</accession>